<reference evidence="1 2" key="1">
    <citation type="journal article" date="2016" name="Environ. Microbiol.">
        <title>New Methyloceanibacter diversity from North Sea sediments includes methanotroph containing solely the soluble methane monooxygenase.</title>
        <authorList>
            <person name="Vekeman B."/>
            <person name="Kerckhof F.M."/>
            <person name="Cremers G."/>
            <person name="de Vos P."/>
            <person name="Vandamme P."/>
            <person name="Boon N."/>
            <person name="Op den Camp H.J."/>
            <person name="Heylen K."/>
        </authorList>
    </citation>
    <scope>NUCLEOTIDE SEQUENCE [LARGE SCALE GENOMIC DNA]</scope>
    <source>
        <strain evidence="1 2">R-67174</strain>
    </source>
</reference>
<dbReference type="STRING" id="1774968.AUC68_06050"/>
<dbReference type="OrthoDB" id="9796962at2"/>
<keyword evidence="2" id="KW-1185">Reference proteome</keyword>
<evidence type="ECO:0008006" key="3">
    <source>
        <dbReference type="Google" id="ProtNLM"/>
    </source>
</evidence>
<dbReference type="Proteomes" id="UP000094501">
    <property type="component" value="Unassembled WGS sequence"/>
</dbReference>
<dbReference type="Pfam" id="PF04314">
    <property type="entry name" value="PCuAC"/>
    <property type="match status" value="1"/>
</dbReference>
<dbReference type="Gene3D" id="2.60.40.1890">
    <property type="entry name" value="PCu(A)C copper chaperone"/>
    <property type="match status" value="1"/>
</dbReference>
<dbReference type="InterPro" id="IPR007410">
    <property type="entry name" value="LpqE-like"/>
</dbReference>
<evidence type="ECO:0000313" key="1">
    <source>
        <dbReference type="EMBL" id="ODR98769.1"/>
    </source>
</evidence>
<organism evidence="1 2">
    <name type="scientific">Methyloceanibacter methanicus</name>
    <dbReference type="NCBI Taxonomy" id="1774968"/>
    <lineage>
        <taxon>Bacteria</taxon>
        <taxon>Pseudomonadati</taxon>
        <taxon>Pseudomonadota</taxon>
        <taxon>Alphaproteobacteria</taxon>
        <taxon>Hyphomicrobiales</taxon>
        <taxon>Hyphomicrobiaceae</taxon>
        <taxon>Methyloceanibacter</taxon>
    </lineage>
</organism>
<dbReference type="EMBL" id="LPWG01000012">
    <property type="protein sequence ID" value="ODR98769.1"/>
    <property type="molecule type" value="Genomic_DNA"/>
</dbReference>
<dbReference type="RefSeq" id="WP_069437499.1">
    <property type="nucleotide sequence ID" value="NZ_LPWG01000012.1"/>
</dbReference>
<proteinExistence type="predicted"/>
<dbReference type="AlphaFoldDB" id="A0A1E3VZ36"/>
<dbReference type="InterPro" id="IPR058248">
    <property type="entry name" value="Lxx211020-like"/>
</dbReference>
<evidence type="ECO:0000313" key="2">
    <source>
        <dbReference type="Proteomes" id="UP000094501"/>
    </source>
</evidence>
<protein>
    <recommendedName>
        <fullName evidence="3">Copper chaperone PCu(A)C</fullName>
    </recommendedName>
</protein>
<comment type="caution">
    <text evidence="1">The sequence shown here is derived from an EMBL/GenBank/DDBJ whole genome shotgun (WGS) entry which is preliminary data.</text>
</comment>
<dbReference type="PANTHER" id="PTHR36302">
    <property type="entry name" value="BLR7088 PROTEIN"/>
    <property type="match status" value="1"/>
</dbReference>
<sequence length="171" mass="18484">MARPSRHRERKPAWRLAFLVQLCVLSIFPLYAFSHSGAAPISVENAWSRATPGGVKVGVGFATIRNRSEQDDRLVSATTDVAGKTEIHEMTMEGGVMKMRRIPDGLMVPADGEVLLKPGGYHLMLMDLKQPLTEGDQFSGVLTFENAGAVNVIFSVMGLGAASTDGAHNHH</sequence>
<name>A0A1E3VZ36_9HYPH</name>
<dbReference type="InterPro" id="IPR036182">
    <property type="entry name" value="PCuAC_sf"/>
</dbReference>
<gene>
    <name evidence="1" type="ORF">AUC68_06050</name>
</gene>
<dbReference type="SUPFAM" id="SSF110087">
    <property type="entry name" value="DR1885-like metal-binding protein"/>
    <property type="match status" value="1"/>
</dbReference>
<dbReference type="PANTHER" id="PTHR36302:SF1">
    <property type="entry name" value="COPPER CHAPERONE PCU(A)C"/>
    <property type="match status" value="1"/>
</dbReference>
<accession>A0A1E3VZ36</accession>